<sequence length="168" mass="18333">MTLGLIWAQTPDGVIGREGALPWRLPEDLARFRTLTQGHPVIMGRATWESLPARFRPLPGRDNIVLSRTPGFVAEGARVVASLDDAFALVADRDAWVMGGGAVYAATLPRADRVEVTVVDTTVEGDTWAPPLDDGRWRLVGSEPEDGWRTSSSDGLRFRFESYEPAGA</sequence>
<feature type="domain" description="DHFR" evidence="11">
    <location>
        <begin position="2"/>
        <end position="165"/>
    </location>
</feature>
<dbReference type="SUPFAM" id="SSF53597">
    <property type="entry name" value="Dihydrofolate reductase-like"/>
    <property type="match status" value="1"/>
</dbReference>
<comment type="catalytic activity">
    <reaction evidence="9">
        <text>(6S)-5,6,7,8-tetrahydrofolate + NADP(+) = 7,8-dihydrofolate + NADPH + H(+)</text>
        <dbReference type="Rhea" id="RHEA:15009"/>
        <dbReference type="ChEBI" id="CHEBI:15378"/>
        <dbReference type="ChEBI" id="CHEBI:57451"/>
        <dbReference type="ChEBI" id="CHEBI:57453"/>
        <dbReference type="ChEBI" id="CHEBI:57783"/>
        <dbReference type="ChEBI" id="CHEBI:58349"/>
        <dbReference type="EC" id="1.5.1.3"/>
    </reaction>
</comment>
<evidence type="ECO:0000256" key="6">
    <source>
        <dbReference type="ARBA" id="ARBA00022857"/>
    </source>
</evidence>
<dbReference type="GO" id="GO:0004146">
    <property type="term" value="F:dihydrofolate reductase activity"/>
    <property type="evidence" value="ECO:0007669"/>
    <property type="project" value="UniProtKB-EC"/>
</dbReference>
<comment type="similarity">
    <text evidence="2 9 10">Belongs to the dihydrofolate reductase family.</text>
</comment>
<evidence type="ECO:0000256" key="5">
    <source>
        <dbReference type="ARBA" id="ARBA00022563"/>
    </source>
</evidence>
<evidence type="ECO:0000259" key="11">
    <source>
        <dbReference type="PROSITE" id="PS51330"/>
    </source>
</evidence>
<dbReference type="PANTHER" id="PTHR48069">
    <property type="entry name" value="DIHYDROFOLATE REDUCTASE"/>
    <property type="match status" value="1"/>
</dbReference>
<keyword evidence="6 9" id="KW-0521">NADP</keyword>
<dbReference type="CDD" id="cd00209">
    <property type="entry name" value="DHFR"/>
    <property type="match status" value="1"/>
</dbReference>
<dbReference type="GO" id="GO:0046654">
    <property type="term" value="P:tetrahydrofolate biosynthetic process"/>
    <property type="evidence" value="ECO:0007669"/>
    <property type="project" value="InterPro"/>
</dbReference>
<evidence type="ECO:0000256" key="3">
    <source>
        <dbReference type="ARBA" id="ARBA00012856"/>
    </source>
</evidence>
<reference evidence="12" key="1">
    <citation type="submission" date="2021-01" db="EMBL/GenBank/DDBJ databases">
        <title>Whole genome shotgun sequence of Cellulomonas chitinilytica NBRC 110799.</title>
        <authorList>
            <person name="Komaki H."/>
            <person name="Tamura T."/>
        </authorList>
    </citation>
    <scope>NUCLEOTIDE SEQUENCE</scope>
    <source>
        <strain evidence="12">NBRC 110799</strain>
    </source>
</reference>
<gene>
    <name evidence="12" type="primary">folA</name>
    <name evidence="12" type="ORF">Cch01nite_26080</name>
</gene>
<evidence type="ECO:0000256" key="8">
    <source>
        <dbReference type="ARBA" id="ARBA00025067"/>
    </source>
</evidence>
<evidence type="ECO:0000313" key="12">
    <source>
        <dbReference type="EMBL" id="GIG21884.1"/>
    </source>
</evidence>
<dbReference type="GO" id="GO:0070401">
    <property type="term" value="F:NADP+ binding"/>
    <property type="evidence" value="ECO:0007669"/>
    <property type="project" value="UniProtKB-ARBA"/>
</dbReference>
<evidence type="ECO:0000313" key="13">
    <source>
        <dbReference type="Proteomes" id="UP000632740"/>
    </source>
</evidence>
<evidence type="ECO:0000256" key="4">
    <source>
        <dbReference type="ARBA" id="ARBA00018886"/>
    </source>
</evidence>
<organism evidence="12 13">
    <name type="scientific">Cellulomonas chitinilytica</name>
    <dbReference type="NCBI Taxonomy" id="398759"/>
    <lineage>
        <taxon>Bacteria</taxon>
        <taxon>Bacillati</taxon>
        <taxon>Actinomycetota</taxon>
        <taxon>Actinomycetes</taxon>
        <taxon>Micrococcales</taxon>
        <taxon>Cellulomonadaceae</taxon>
        <taxon>Cellulomonas</taxon>
    </lineage>
</organism>
<dbReference type="GO" id="GO:0046452">
    <property type="term" value="P:dihydrofolate metabolic process"/>
    <property type="evidence" value="ECO:0007669"/>
    <property type="project" value="TreeGrafter"/>
</dbReference>
<evidence type="ECO:0000256" key="2">
    <source>
        <dbReference type="ARBA" id="ARBA00009539"/>
    </source>
</evidence>
<dbReference type="FunFam" id="3.40.430.10:FF:000001">
    <property type="entry name" value="Dihydrofolate reductase"/>
    <property type="match status" value="1"/>
</dbReference>
<dbReference type="PIRSF" id="PIRSF000194">
    <property type="entry name" value="DHFR"/>
    <property type="match status" value="1"/>
</dbReference>
<comment type="caution">
    <text evidence="12">The sequence shown here is derived from an EMBL/GenBank/DDBJ whole genome shotgun (WGS) entry which is preliminary data.</text>
</comment>
<dbReference type="PROSITE" id="PS51330">
    <property type="entry name" value="DHFR_2"/>
    <property type="match status" value="1"/>
</dbReference>
<name>A0A919P6H9_9CELL</name>
<comment type="function">
    <text evidence="8 9">Key enzyme in folate metabolism. Catalyzes an essential reaction for de novo glycine and purine synthesis, and for DNA precursor synthesis.</text>
</comment>
<dbReference type="InterPro" id="IPR017925">
    <property type="entry name" value="DHFR_CS"/>
</dbReference>
<dbReference type="Proteomes" id="UP000632740">
    <property type="component" value="Unassembled WGS sequence"/>
</dbReference>
<dbReference type="EC" id="1.5.1.3" evidence="3 9"/>
<dbReference type="Pfam" id="PF00186">
    <property type="entry name" value="DHFR_1"/>
    <property type="match status" value="1"/>
</dbReference>
<dbReference type="InterPro" id="IPR024072">
    <property type="entry name" value="DHFR-like_dom_sf"/>
</dbReference>
<evidence type="ECO:0000256" key="1">
    <source>
        <dbReference type="ARBA" id="ARBA00004903"/>
    </source>
</evidence>
<dbReference type="PROSITE" id="PS00075">
    <property type="entry name" value="DHFR_1"/>
    <property type="match status" value="1"/>
</dbReference>
<accession>A0A919P6H9</accession>
<keyword evidence="13" id="KW-1185">Reference proteome</keyword>
<dbReference type="RefSeq" id="WP_203755158.1">
    <property type="nucleotide sequence ID" value="NZ_BONK01000008.1"/>
</dbReference>
<evidence type="ECO:0000256" key="9">
    <source>
        <dbReference type="PIRNR" id="PIRNR000194"/>
    </source>
</evidence>
<dbReference type="Gene3D" id="3.40.430.10">
    <property type="entry name" value="Dihydrofolate Reductase, subunit A"/>
    <property type="match status" value="1"/>
</dbReference>
<comment type="pathway">
    <text evidence="1 9">Cofactor biosynthesis; tetrahydrofolate biosynthesis; 5,6,7,8-tetrahydrofolate from 7,8-dihydrofolate: step 1/1.</text>
</comment>
<protein>
    <recommendedName>
        <fullName evidence="4 9">Dihydrofolate reductase</fullName>
        <ecNumber evidence="3 9">1.5.1.3</ecNumber>
    </recommendedName>
</protein>
<dbReference type="InterPro" id="IPR012259">
    <property type="entry name" value="DHFR"/>
</dbReference>
<dbReference type="InterPro" id="IPR001796">
    <property type="entry name" value="DHFR_dom"/>
</dbReference>
<dbReference type="GO" id="GO:0006730">
    <property type="term" value="P:one-carbon metabolic process"/>
    <property type="evidence" value="ECO:0007669"/>
    <property type="project" value="UniProtKB-KW"/>
</dbReference>
<keyword evidence="7 9" id="KW-0560">Oxidoreductase</keyword>
<dbReference type="GO" id="GO:0046655">
    <property type="term" value="P:folic acid metabolic process"/>
    <property type="evidence" value="ECO:0007669"/>
    <property type="project" value="TreeGrafter"/>
</dbReference>
<evidence type="ECO:0000256" key="7">
    <source>
        <dbReference type="ARBA" id="ARBA00023002"/>
    </source>
</evidence>
<evidence type="ECO:0000256" key="10">
    <source>
        <dbReference type="RuleBase" id="RU004474"/>
    </source>
</evidence>
<dbReference type="PANTHER" id="PTHR48069:SF3">
    <property type="entry name" value="DIHYDROFOLATE REDUCTASE"/>
    <property type="match status" value="1"/>
</dbReference>
<proteinExistence type="inferred from homology"/>
<dbReference type="GO" id="GO:0005829">
    <property type="term" value="C:cytosol"/>
    <property type="evidence" value="ECO:0007669"/>
    <property type="project" value="TreeGrafter"/>
</dbReference>
<dbReference type="AlphaFoldDB" id="A0A919P6H9"/>
<dbReference type="PRINTS" id="PR00070">
    <property type="entry name" value="DHFR"/>
</dbReference>
<keyword evidence="5 9" id="KW-0554">One-carbon metabolism</keyword>
<dbReference type="EMBL" id="BONK01000008">
    <property type="protein sequence ID" value="GIG21884.1"/>
    <property type="molecule type" value="Genomic_DNA"/>
</dbReference>